<dbReference type="Proteomes" id="UP001271007">
    <property type="component" value="Unassembled WGS sequence"/>
</dbReference>
<evidence type="ECO:0000256" key="1">
    <source>
        <dbReference type="SAM" id="MobiDB-lite"/>
    </source>
</evidence>
<reference evidence="2" key="1">
    <citation type="submission" date="2023-04" db="EMBL/GenBank/DDBJ databases">
        <title>Black Yeasts Isolated from many extreme environments.</title>
        <authorList>
            <person name="Coleine C."/>
            <person name="Stajich J.E."/>
            <person name="Selbmann L."/>
        </authorList>
    </citation>
    <scope>NUCLEOTIDE SEQUENCE</scope>
    <source>
        <strain evidence="2">CCFEE 5312</strain>
    </source>
</reference>
<keyword evidence="3" id="KW-1185">Reference proteome</keyword>
<feature type="region of interest" description="Disordered" evidence="1">
    <location>
        <begin position="1"/>
        <end position="66"/>
    </location>
</feature>
<feature type="region of interest" description="Disordered" evidence="1">
    <location>
        <begin position="79"/>
        <end position="107"/>
    </location>
</feature>
<protein>
    <submittedName>
        <fullName evidence="2">Uncharacterized protein</fullName>
    </submittedName>
</protein>
<evidence type="ECO:0000313" key="3">
    <source>
        <dbReference type="Proteomes" id="UP001271007"/>
    </source>
</evidence>
<feature type="compositionally biased region" description="Basic and acidic residues" evidence="1">
    <location>
        <begin position="96"/>
        <end position="107"/>
    </location>
</feature>
<feature type="compositionally biased region" description="Basic and acidic residues" evidence="1">
    <location>
        <begin position="20"/>
        <end position="66"/>
    </location>
</feature>
<dbReference type="AlphaFoldDB" id="A0AAJ0DBD6"/>
<comment type="caution">
    <text evidence="2">The sequence shown here is derived from an EMBL/GenBank/DDBJ whole genome shotgun (WGS) entry which is preliminary data.</text>
</comment>
<gene>
    <name evidence="2" type="ORF">LTR09_007883</name>
</gene>
<name>A0AAJ0DBD6_9PEZI</name>
<proteinExistence type="predicted"/>
<dbReference type="EMBL" id="JAWDJX010000029">
    <property type="protein sequence ID" value="KAK3050807.1"/>
    <property type="molecule type" value="Genomic_DNA"/>
</dbReference>
<organism evidence="2 3">
    <name type="scientific">Extremus antarcticus</name>
    <dbReference type="NCBI Taxonomy" id="702011"/>
    <lineage>
        <taxon>Eukaryota</taxon>
        <taxon>Fungi</taxon>
        <taxon>Dikarya</taxon>
        <taxon>Ascomycota</taxon>
        <taxon>Pezizomycotina</taxon>
        <taxon>Dothideomycetes</taxon>
        <taxon>Dothideomycetidae</taxon>
        <taxon>Mycosphaerellales</taxon>
        <taxon>Extremaceae</taxon>
        <taxon>Extremus</taxon>
    </lineage>
</organism>
<sequence>MNANNGKQPDRGNTAGSSKDPNKPPRKNDNPGSSKDDSRLTKEQLEDLRKGAQEKGKPVSKDMQELLARMEKTRRLNEAMDMLKASMAASDDDPDSDHPAEEWETKE</sequence>
<evidence type="ECO:0000313" key="2">
    <source>
        <dbReference type="EMBL" id="KAK3050807.1"/>
    </source>
</evidence>
<accession>A0AAJ0DBD6</accession>